<accession>A0ABW4NG40</accession>
<feature type="transmembrane region" description="Helical" evidence="7">
    <location>
        <begin position="146"/>
        <end position="168"/>
    </location>
</feature>
<feature type="transmembrane region" description="Helical" evidence="7">
    <location>
        <begin position="74"/>
        <end position="91"/>
    </location>
</feature>
<keyword evidence="11" id="KW-1185">Reference proteome</keyword>
<evidence type="ECO:0000256" key="1">
    <source>
        <dbReference type="ARBA" id="ARBA00004651"/>
    </source>
</evidence>
<feature type="domain" description="ABC transmembrane type-1" evidence="9">
    <location>
        <begin position="40"/>
        <end position="318"/>
    </location>
</feature>
<evidence type="ECO:0000259" key="8">
    <source>
        <dbReference type="PROSITE" id="PS50893"/>
    </source>
</evidence>
<dbReference type="Gene3D" id="1.20.1560.10">
    <property type="entry name" value="ABC transporter type 1, transmembrane domain"/>
    <property type="match status" value="1"/>
</dbReference>
<dbReference type="InterPro" id="IPR003439">
    <property type="entry name" value="ABC_transporter-like_ATP-bd"/>
</dbReference>
<proteinExistence type="predicted"/>
<dbReference type="SUPFAM" id="SSF90123">
    <property type="entry name" value="ABC transporter transmembrane region"/>
    <property type="match status" value="1"/>
</dbReference>
<dbReference type="NCBIfam" id="TIGR03375">
    <property type="entry name" value="type_I_sec_LssB"/>
    <property type="match status" value="1"/>
</dbReference>
<dbReference type="Gene3D" id="3.40.50.300">
    <property type="entry name" value="P-loop containing nucleotide triphosphate hydrolases"/>
    <property type="match status" value="1"/>
</dbReference>
<keyword evidence="2 7" id="KW-0812">Transmembrane</keyword>
<dbReference type="PROSITE" id="PS50893">
    <property type="entry name" value="ABC_TRANSPORTER_2"/>
    <property type="match status" value="1"/>
</dbReference>
<feature type="transmembrane region" description="Helical" evidence="7">
    <location>
        <begin position="258"/>
        <end position="283"/>
    </location>
</feature>
<feature type="transmembrane region" description="Helical" evidence="7">
    <location>
        <begin position="174"/>
        <end position="193"/>
    </location>
</feature>
<organism evidence="10 11">
    <name type="scientific">Sphingomonas floccifaciens</name>
    <dbReference type="NCBI Taxonomy" id="1844115"/>
    <lineage>
        <taxon>Bacteria</taxon>
        <taxon>Pseudomonadati</taxon>
        <taxon>Pseudomonadota</taxon>
        <taxon>Alphaproteobacteria</taxon>
        <taxon>Sphingomonadales</taxon>
        <taxon>Sphingomonadaceae</taxon>
        <taxon>Sphingomonas</taxon>
    </lineage>
</organism>
<sequence length="584" mass="63103">MTNPLAPHGGDHQLAEIRPPRFAAWLAEPMLRNKSVYIKVALAAAMINLFGLVVSLFTMTVYDRVIPNMALESLTALTIGIAIVLVFDFMLRILRAYFVDIAGADIDREVGGTVFDRLMRIRLDMKRGSTGALASMMRELETLRDFFASASMTALVDVPFILITLIFIGVIGGWLVMVPLLVVPLIIGAGYFTQPAMDRLSARTMNEGMLKQSVLVESLGSLEMVKTSNAAPLLRRRWLKAIDEHADSSLRGRLVSNIAVTIASSGNSIAYIGVVVAGVFMIASRDLTTGGLVACSILSGRAVQPLATIAQLLSRLSATRTAYKQLNAVMQSPPEGPVAGGGLSPARLSGKIEFRGVAFKYPGAPEKTLDGISFTVEPWQKVALLGRVGSGKSTLLRLLVGLYEPQEGVILLDGTDTRQFDPIALRNQIGMAIQEPVLLSGTVRENILLDRPGFGDEEMLRVSQLSGSHGFMGQITNGYDLKLADRGEGLSGGQRQSITIARSLVGSPPILLFDEPTSSMDAQTENALIDRLQEELKGRTMILVSHRNALLRLVDRIIIVEGGKIAHDGPRDQVLAALQRPRAA</sequence>
<dbReference type="InterPro" id="IPR039421">
    <property type="entry name" value="Type_1_exporter"/>
</dbReference>
<dbReference type="InterPro" id="IPR003593">
    <property type="entry name" value="AAA+_ATPase"/>
</dbReference>
<dbReference type="InterPro" id="IPR017750">
    <property type="entry name" value="ATPase_T1SS"/>
</dbReference>
<evidence type="ECO:0000256" key="7">
    <source>
        <dbReference type="SAM" id="Phobius"/>
    </source>
</evidence>
<dbReference type="InterPro" id="IPR036640">
    <property type="entry name" value="ABC1_TM_sf"/>
</dbReference>
<dbReference type="Pfam" id="PF00005">
    <property type="entry name" value="ABC_tran"/>
    <property type="match status" value="1"/>
</dbReference>
<dbReference type="SUPFAM" id="SSF52540">
    <property type="entry name" value="P-loop containing nucleoside triphosphate hydrolases"/>
    <property type="match status" value="1"/>
</dbReference>
<evidence type="ECO:0000256" key="6">
    <source>
        <dbReference type="ARBA" id="ARBA00023136"/>
    </source>
</evidence>
<evidence type="ECO:0000259" key="9">
    <source>
        <dbReference type="PROSITE" id="PS50929"/>
    </source>
</evidence>
<dbReference type="PROSITE" id="PS50929">
    <property type="entry name" value="ABC_TM1F"/>
    <property type="match status" value="1"/>
</dbReference>
<dbReference type="PANTHER" id="PTHR43394">
    <property type="entry name" value="ATP-DEPENDENT PERMEASE MDL1, MITOCHONDRIAL"/>
    <property type="match status" value="1"/>
</dbReference>
<dbReference type="CDD" id="cd18587">
    <property type="entry name" value="ABC_6TM_LapB_like"/>
    <property type="match status" value="1"/>
</dbReference>
<evidence type="ECO:0000256" key="4">
    <source>
        <dbReference type="ARBA" id="ARBA00022840"/>
    </source>
</evidence>
<name>A0ABW4NG40_9SPHN</name>
<dbReference type="Proteomes" id="UP001597283">
    <property type="component" value="Unassembled WGS sequence"/>
</dbReference>
<dbReference type="EMBL" id="JBHUFC010000006">
    <property type="protein sequence ID" value="MFD1789049.1"/>
    <property type="molecule type" value="Genomic_DNA"/>
</dbReference>
<protein>
    <submittedName>
        <fullName evidence="10">Type I secretion system permease/ATPase</fullName>
    </submittedName>
</protein>
<feature type="transmembrane region" description="Helical" evidence="7">
    <location>
        <begin position="40"/>
        <end position="62"/>
    </location>
</feature>
<keyword evidence="3" id="KW-0547">Nucleotide-binding</keyword>
<dbReference type="InterPro" id="IPR011527">
    <property type="entry name" value="ABC1_TM_dom"/>
</dbReference>
<evidence type="ECO:0000313" key="11">
    <source>
        <dbReference type="Proteomes" id="UP001597283"/>
    </source>
</evidence>
<dbReference type="PANTHER" id="PTHR43394:SF1">
    <property type="entry name" value="ATP-BINDING CASSETTE SUB-FAMILY B MEMBER 10, MITOCHONDRIAL"/>
    <property type="match status" value="1"/>
</dbReference>
<keyword evidence="6 7" id="KW-0472">Membrane</keyword>
<dbReference type="InterPro" id="IPR027417">
    <property type="entry name" value="P-loop_NTPase"/>
</dbReference>
<comment type="subcellular location">
    <subcellularLocation>
        <location evidence="1">Cell membrane</location>
        <topology evidence="1">Multi-pass membrane protein</topology>
    </subcellularLocation>
</comment>
<gene>
    <name evidence="10" type="ORF">ACFSC3_15910</name>
</gene>
<dbReference type="Pfam" id="PF00664">
    <property type="entry name" value="ABC_membrane"/>
    <property type="match status" value="1"/>
</dbReference>
<dbReference type="SMART" id="SM00382">
    <property type="entry name" value="AAA"/>
    <property type="match status" value="1"/>
</dbReference>
<comment type="caution">
    <text evidence="10">The sequence shown here is derived from an EMBL/GenBank/DDBJ whole genome shotgun (WGS) entry which is preliminary data.</text>
</comment>
<evidence type="ECO:0000313" key="10">
    <source>
        <dbReference type="EMBL" id="MFD1789049.1"/>
    </source>
</evidence>
<evidence type="ECO:0000256" key="3">
    <source>
        <dbReference type="ARBA" id="ARBA00022741"/>
    </source>
</evidence>
<feature type="domain" description="ABC transporter" evidence="8">
    <location>
        <begin position="352"/>
        <end position="584"/>
    </location>
</feature>
<evidence type="ECO:0000256" key="5">
    <source>
        <dbReference type="ARBA" id="ARBA00022989"/>
    </source>
</evidence>
<keyword evidence="4" id="KW-0067">ATP-binding</keyword>
<evidence type="ECO:0000256" key="2">
    <source>
        <dbReference type="ARBA" id="ARBA00022692"/>
    </source>
</evidence>
<keyword evidence="5 7" id="KW-1133">Transmembrane helix</keyword>
<reference evidence="11" key="1">
    <citation type="journal article" date="2019" name="Int. J. Syst. Evol. Microbiol.">
        <title>The Global Catalogue of Microorganisms (GCM) 10K type strain sequencing project: providing services to taxonomists for standard genome sequencing and annotation.</title>
        <authorList>
            <consortium name="The Broad Institute Genomics Platform"/>
            <consortium name="The Broad Institute Genome Sequencing Center for Infectious Disease"/>
            <person name="Wu L."/>
            <person name="Ma J."/>
        </authorList>
    </citation>
    <scope>NUCLEOTIDE SEQUENCE [LARGE SCALE GENOMIC DNA]</scope>
    <source>
        <strain evidence="11">Q85</strain>
    </source>
</reference>
<dbReference type="RefSeq" id="WP_380941417.1">
    <property type="nucleotide sequence ID" value="NZ_JBHUFC010000006.1"/>
</dbReference>